<dbReference type="GO" id="GO:0008410">
    <property type="term" value="F:CoA-transferase activity"/>
    <property type="evidence" value="ECO:0007669"/>
    <property type="project" value="TreeGrafter"/>
</dbReference>
<dbReference type="PANTHER" id="PTHR48207:SF4">
    <property type="entry name" value="BLL6097 PROTEIN"/>
    <property type="match status" value="1"/>
</dbReference>
<proteinExistence type="predicted"/>
<dbReference type="EMBL" id="WUEY01000020">
    <property type="protein sequence ID" value="NEI73630.1"/>
    <property type="molecule type" value="Genomic_DNA"/>
</dbReference>
<dbReference type="InterPro" id="IPR050483">
    <property type="entry name" value="CoA-transferase_III_domain"/>
</dbReference>
<keyword evidence="1 2" id="KW-0808">Transferase</keyword>
<dbReference type="RefSeq" id="WP_163992135.1">
    <property type="nucleotide sequence ID" value="NZ_WUEY01000020.1"/>
</dbReference>
<dbReference type="Proteomes" id="UP000483035">
    <property type="component" value="Unassembled WGS sequence"/>
</dbReference>
<evidence type="ECO:0000256" key="1">
    <source>
        <dbReference type="ARBA" id="ARBA00022679"/>
    </source>
</evidence>
<dbReference type="AlphaFoldDB" id="A0A6L9UIC8"/>
<evidence type="ECO:0000313" key="3">
    <source>
        <dbReference type="Proteomes" id="UP000483035"/>
    </source>
</evidence>
<sequence>MTEAEPNLPFSGVKVISFAQLAQGPASVQLLGDLGADIIKIERPGTGSLERTYRLRNGESLLFHMLHRNQRSLTLDLKAPQGKDIVNSLVATADVVVENFRPGVMDRLGLGYEALSNINPGIVYLSASGFGPSGPYLSRPGQDLILQGLTGLASATGKRSDLPTPTGASVIDLHSAALNAFAISAALFHRTKTGKGQLINTSLMDAAVHLQTENVFDCANGIKKVRSECGLASPGASAPYGVFETKEGCIVISDVSTAQLADALEEPSIAEFTKEEAYSRREELHAIVKPIMMRRTAEEWLDHLLAKGIWCGPVKTYDELLVDPQMEHNKMMFEMQHPRLGTLRNIRSPITMSEAPLERHPRRAAPEVGQHTDEVLHELGFDEARIAALKADKVV</sequence>
<dbReference type="Gene3D" id="3.40.50.10540">
    <property type="entry name" value="Crotonobetainyl-coa:carnitine coa-transferase, domain 1"/>
    <property type="match status" value="1"/>
</dbReference>
<evidence type="ECO:0000313" key="2">
    <source>
        <dbReference type="EMBL" id="NEI73630.1"/>
    </source>
</evidence>
<protein>
    <submittedName>
        <fullName evidence="2">CoA transferase</fullName>
    </submittedName>
</protein>
<dbReference type="Gene3D" id="3.30.1540.10">
    <property type="entry name" value="formyl-coa transferase, domain 3"/>
    <property type="match status" value="1"/>
</dbReference>
<dbReference type="PANTHER" id="PTHR48207">
    <property type="entry name" value="SUCCINATE--HYDROXYMETHYLGLUTARATE COA-TRANSFERASE"/>
    <property type="match status" value="1"/>
</dbReference>
<dbReference type="InterPro" id="IPR003673">
    <property type="entry name" value="CoA-Trfase_fam_III"/>
</dbReference>
<gene>
    <name evidence="2" type="ORF">GR212_29180</name>
</gene>
<dbReference type="Pfam" id="PF02515">
    <property type="entry name" value="CoA_transf_3"/>
    <property type="match status" value="1"/>
</dbReference>
<reference evidence="2 3" key="1">
    <citation type="submission" date="2019-12" db="EMBL/GenBank/DDBJ databases">
        <title>Rhizobium genotypes associated with high levels of biological nitrogen fixation by grain legumes in a temperate-maritime cropping system.</title>
        <authorList>
            <person name="Maluk M."/>
            <person name="Francesc Ferrando Molina F."/>
            <person name="Lopez Del Egido L."/>
            <person name="Lafos M."/>
            <person name="Langarica-Fuentes A."/>
            <person name="Gebre Yohannes G."/>
            <person name="Young M.W."/>
            <person name="Martin P."/>
            <person name="Gantlett R."/>
            <person name="Kenicer G."/>
            <person name="Hawes C."/>
            <person name="Begg G.S."/>
            <person name="Quilliam R.S."/>
            <person name="Squire G.R."/>
            <person name="Poole P.S."/>
            <person name="Young P.W."/>
            <person name="Iannetta P.M."/>
            <person name="James E.K."/>
        </authorList>
    </citation>
    <scope>NUCLEOTIDE SEQUENCE [LARGE SCALE GENOMIC DNA]</scope>
    <source>
        <strain evidence="2 3">JHI1118</strain>
    </source>
</reference>
<comment type="caution">
    <text evidence="2">The sequence shown here is derived from an EMBL/GenBank/DDBJ whole genome shotgun (WGS) entry which is preliminary data.</text>
</comment>
<accession>A0A6L9UIC8</accession>
<dbReference type="InterPro" id="IPR044855">
    <property type="entry name" value="CoA-Trfase_III_dom3_sf"/>
</dbReference>
<dbReference type="InterPro" id="IPR023606">
    <property type="entry name" value="CoA-Trfase_III_dom_1_sf"/>
</dbReference>
<organism evidence="2 3">
    <name type="scientific">Rhizobium lusitanum</name>
    <dbReference type="NCBI Taxonomy" id="293958"/>
    <lineage>
        <taxon>Bacteria</taxon>
        <taxon>Pseudomonadati</taxon>
        <taxon>Pseudomonadota</taxon>
        <taxon>Alphaproteobacteria</taxon>
        <taxon>Hyphomicrobiales</taxon>
        <taxon>Rhizobiaceae</taxon>
        <taxon>Rhizobium/Agrobacterium group</taxon>
        <taxon>Rhizobium</taxon>
    </lineage>
</organism>
<dbReference type="SUPFAM" id="SSF89796">
    <property type="entry name" value="CoA-transferase family III (CaiB/BaiF)"/>
    <property type="match status" value="1"/>
</dbReference>
<name>A0A6L9UIC8_9HYPH</name>